<reference evidence="1 3" key="1">
    <citation type="submission" date="2024-03" db="EMBL/GenBank/DDBJ databases">
        <authorList>
            <consortium name="ELIXIR-Norway"/>
            <consortium name="Elixir Norway"/>
        </authorList>
    </citation>
    <scope>NUCLEOTIDE SEQUENCE [LARGE SCALE GENOMIC DNA]</scope>
</reference>
<gene>
    <name evidence="1" type="ORF">CSSPJE1EN2_LOCUS1529</name>
    <name evidence="2" type="ORF">CSSPJE1EN2_LOCUS1547</name>
</gene>
<dbReference type="Proteomes" id="UP001497522">
    <property type="component" value="Chromosome 1"/>
</dbReference>
<evidence type="ECO:0000313" key="2">
    <source>
        <dbReference type="EMBL" id="CAK9858552.1"/>
    </source>
</evidence>
<organism evidence="1 3">
    <name type="scientific">Sphagnum jensenii</name>
    <dbReference type="NCBI Taxonomy" id="128206"/>
    <lineage>
        <taxon>Eukaryota</taxon>
        <taxon>Viridiplantae</taxon>
        <taxon>Streptophyta</taxon>
        <taxon>Embryophyta</taxon>
        <taxon>Bryophyta</taxon>
        <taxon>Sphagnophytina</taxon>
        <taxon>Sphagnopsida</taxon>
        <taxon>Sphagnales</taxon>
        <taxon>Sphagnaceae</taxon>
        <taxon>Sphagnum</taxon>
    </lineage>
</organism>
<name>A0ABP1A7M5_9BRYO</name>
<dbReference type="EMBL" id="OZ023702">
    <property type="protein sequence ID" value="CAK9858552.1"/>
    <property type="molecule type" value="Genomic_DNA"/>
</dbReference>
<evidence type="ECO:0000313" key="1">
    <source>
        <dbReference type="EMBL" id="CAK9858534.1"/>
    </source>
</evidence>
<dbReference type="EMBL" id="OZ023702">
    <property type="protein sequence ID" value="CAK9858534.1"/>
    <property type="molecule type" value="Genomic_DNA"/>
</dbReference>
<sequence>MLTLLDQDLEVVTKSARAASSSKRVSKLRSLAGLAFCEELVYFVVKAKNLWIFEVGRRSFSCTVEMELMPRREFAFLSSTEFNLICYGFALGSLGFDDFMLLLGIKG</sequence>
<keyword evidence="3" id="KW-1185">Reference proteome</keyword>
<accession>A0ABP1A7M5</accession>
<evidence type="ECO:0000313" key="3">
    <source>
        <dbReference type="Proteomes" id="UP001497522"/>
    </source>
</evidence>
<proteinExistence type="predicted"/>
<protein>
    <submittedName>
        <fullName evidence="1">Uncharacterized protein</fullName>
    </submittedName>
</protein>